<organism evidence="2 3">
    <name type="scientific">Hebeloma cylindrosporum</name>
    <dbReference type="NCBI Taxonomy" id="76867"/>
    <lineage>
        <taxon>Eukaryota</taxon>
        <taxon>Fungi</taxon>
        <taxon>Dikarya</taxon>
        <taxon>Basidiomycota</taxon>
        <taxon>Agaricomycotina</taxon>
        <taxon>Agaricomycetes</taxon>
        <taxon>Agaricomycetidae</taxon>
        <taxon>Agaricales</taxon>
        <taxon>Agaricineae</taxon>
        <taxon>Hymenogastraceae</taxon>
        <taxon>Hebeloma</taxon>
    </lineage>
</organism>
<gene>
    <name evidence="2" type="ORF">M413DRAFT_439051</name>
</gene>
<dbReference type="HOGENOM" id="CLU_2606290_0_0_1"/>
<reference evidence="3" key="2">
    <citation type="submission" date="2015-01" db="EMBL/GenBank/DDBJ databases">
        <title>Evolutionary Origins and Diversification of the Mycorrhizal Mutualists.</title>
        <authorList>
            <consortium name="DOE Joint Genome Institute"/>
            <consortium name="Mycorrhizal Genomics Consortium"/>
            <person name="Kohler A."/>
            <person name="Kuo A."/>
            <person name="Nagy L.G."/>
            <person name="Floudas D."/>
            <person name="Copeland A."/>
            <person name="Barry K.W."/>
            <person name="Cichocki N."/>
            <person name="Veneault-Fourrey C."/>
            <person name="LaButti K."/>
            <person name="Lindquist E.A."/>
            <person name="Lipzen A."/>
            <person name="Lundell T."/>
            <person name="Morin E."/>
            <person name="Murat C."/>
            <person name="Riley R."/>
            <person name="Ohm R."/>
            <person name="Sun H."/>
            <person name="Tunlid A."/>
            <person name="Henrissat B."/>
            <person name="Grigoriev I.V."/>
            <person name="Hibbett D.S."/>
            <person name="Martin F."/>
        </authorList>
    </citation>
    <scope>NUCLEOTIDE SEQUENCE [LARGE SCALE GENOMIC DNA]</scope>
    <source>
        <strain evidence="3">h7</strain>
    </source>
</reference>
<keyword evidence="3" id="KW-1185">Reference proteome</keyword>
<evidence type="ECO:0000313" key="2">
    <source>
        <dbReference type="EMBL" id="KIM49922.1"/>
    </source>
</evidence>
<evidence type="ECO:0000313" key="3">
    <source>
        <dbReference type="Proteomes" id="UP000053424"/>
    </source>
</evidence>
<feature type="compositionally biased region" description="Basic residues" evidence="1">
    <location>
        <begin position="1"/>
        <end position="10"/>
    </location>
</feature>
<sequence>MKRGREKKRINQSTKERQTENGLYRSLESGSIVCVCERKMEGFQVGICAVAKSIARTAWRSQVNSMERARSTAWREPDQ</sequence>
<accession>A0A0C2Z9V8</accession>
<reference evidence="2 3" key="1">
    <citation type="submission" date="2014-04" db="EMBL/GenBank/DDBJ databases">
        <authorList>
            <consortium name="DOE Joint Genome Institute"/>
            <person name="Kuo A."/>
            <person name="Gay G."/>
            <person name="Dore J."/>
            <person name="Kohler A."/>
            <person name="Nagy L.G."/>
            <person name="Floudas D."/>
            <person name="Copeland A."/>
            <person name="Barry K.W."/>
            <person name="Cichocki N."/>
            <person name="Veneault-Fourrey C."/>
            <person name="LaButti K."/>
            <person name="Lindquist E.A."/>
            <person name="Lipzen A."/>
            <person name="Lundell T."/>
            <person name="Morin E."/>
            <person name="Murat C."/>
            <person name="Sun H."/>
            <person name="Tunlid A."/>
            <person name="Henrissat B."/>
            <person name="Grigoriev I.V."/>
            <person name="Hibbett D.S."/>
            <person name="Martin F."/>
            <person name="Nordberg H.P."/>
            <person name="Cantor M.N."/>
            <person name="Hua S.X."/>
        </authorList>
    </citation>
    <scope>NUCLEOTIDE SEQUENCE [LARGE SCALE GENOMIC DNA]</scope>
    <source>
        <strain evidence="3">h7</strain>
    </source>
</reference>
<name>A0A0C2Z9V8_HEBCY</name>
<protein>
    <submittedName>
        <fullName evidence="2">Uncharacterized protein</fullName>
    </submittedName>
</protein>
<feature type="region of interest" description="Disordered" evidence="1">
    <location>
        <begin position="1"/>
        <end position="22"/>
    </location>
</feature>
<proteinExistence type="predicted"/>
<dbReference type="EMBL" id="KN831768">
    <property type="protein sequence ID" value="KIM49922.1"/>
    <property type="molecule type" value="Genomic_DNA"/>
</dbReference>
<dbReference type="AlphaFoldDB" id="A0A0C2Z9V8"/>
<evidence type="ECO:0000256" key="1">
    <source>
        <dbReference type="SAM" id="MobiDB-lite"/>
    </source>
</evidence>
<dbReference type="Proteomes" id="UP000053424">
    <property type="component" value="Unassembled WGS sequence"/>
</dbReference>